<evidence type="ECO:0000256" key="1">
    <source>
        <dbReference type="ARBA" id="ARBA00004123"/>
    </source>
</evidence>
<dbReference type="Proteomes" id="UP000318582">
    <property type="component" value="Unassembled WGS sequence"/>
</dbReference>
<keyword evidence="6" id="KW-1185">Reference proteome</keyword>
<evidence type="ECO:0000313" key="6">
    <source>
        <dbReference type="Proteomes" id="UP000318582"/>
    </source>
</evidence>
<dbReference type="InterPro" id="IPR010997">
    <property type="entry name" value="HRDC-like_sf"/>
</dbReference>
<accession>A0A507EFS0</accession>
<comment type="caution">
    <text evidence="5">The sequence shown here is derived from an EMBL/GenBank/DDBJ whole genome shotgun (WGS) entry which is preliminary data.</text>
</comment>
<protein>
    <recommendedName>
        <fullName evidence="4">RNA polymerase Rpb4/RPC9 core domain-containing protein</fullName>
    </recommendedName>
</protein>
<dbReference type="Pfam" id="PF03874">
    <property type="entry name" value="RNA_pol_Rpb4"/>
    <property type="match status" value="1"/>
</dbReference>
<dbReference type="STRING" id="109895.A0A507EFS0"/>
<dbReference type="GO" id="GO:0005634">
    <property type="term" value="C:nucleus"/>
    <property type="evidence" value="ECO:0007669"/>
    <property type="project" value="UniProtKB-SubCell"/>
</dbReference>
<comment type="similarity">
    <text evidence="3">Belongs to the eukaryotic RPB4 RNA polymerase subunit family.</text>
</comment>
<dbReference type="SUPFAM" id="SSF47819">
    <property type="entry name" value="HRDC-like"/>
    <property type="match status" value="1"/>
</dbReference>
<proteinExistence type="inferred from homology"/>
<gene>
    <name evidence="5" type="ORF">PhCBS80983_g00132</name>
</gene>
<dbReference type="InterPro" id="IPR045222">
    <property type="entry name" value="Rpb4-like"/>
</dbReference>
<keyword evidence="2" id="KW-0539">Nucleus</keyword>
<evidence type="ECO:0000259" key="4">
    <source>
        <dbReference type="SMART" id="SM00657"/>
    </source>
</evidence>
<dbReference type="EMBL" id="QEAQ01000001">
    <property type="protein sequence ID" value="TPX62983.1"/>
    <property type="molecule type" value="Genomic_DNA"/>
</dbReference>
<dbReference type="InterPro" id="IPR005574">
    <property type="entry name" value="Rpb4/RPC9"/>
</dbReference>
<evidence type="ECO:0000313" key="5">
    <source>
        <dbReference type="EMBL" id="TPX62983.1"/>
    </source>
</evidence>
<evidence type="ECO:0000256" key="3">
    <source>
        <dbReference type="ARBA" id="ARBA00025724"/>
    </source>
</evidence>
<name>A0A507EFS0_9FUNG</name>
<dbReference type="InterPro" id="IPR006590">
    <property type="entry name" value="RNA_pol_Rpb4/RPC9_core"/>
</dbReference>
<dbReference type="GO" id="GO:0000166">
    <property type="term" value="F:nucleotide binding"/>
    <property type="evidence" value="ECO:0007669"/>
    <property type="project" value="InterPro"/>
</dbReference>
<reference evidence="5 6" key="1">
    <citation type="journal article" date="2019" name="Sci. Rep.">
        <title>Comparative genomics of chytrid fungi reveal insights into the obligate biotrophic and pathogenic lifestyle of Synchytrium endobioticum.</title>
        <authorList>
            <person name="van de Vossenberg B.T.L.H."/>
            <person name="Warris S."/>
            <person name="Nguyen H.D.T."/>
            <person name="van Gent-Pelzer M.P.E."/>
            <person name="Joly D.L."/>
            <person name="van de Geest H.C."/>
            <person name="Bonants P.J.M."/>
            <person name="Smith D.S."/>
            <person name="Levesque C.A."/>
            <person name="van der Lee T.A.J."/>
        </authorList>
    </citation>
    <scope>NUCLEOTIDE SEQUENCE [LARGE SCALE GENOMIC DNA]</scope>
    <source>
        <strain evidence="5 6">CBS 809.83</strain>
    </source>
</reference>
<dbReference type="InterPro" id="IPR038324">
    <property type="entry name" value="Rpb4/RPC9_sf"/>
</dbReference>
<dbReference type="GO" id="GO:0030880">
    <property type="term" value="C:RNA polymerase complex"/>
    <property type="evidence" value="ECO:0007669"/>
    <property type="project" value="InterPro"/>
</dbReference>
<organism evidence="5 6">
    <name type="scientific">Powellomyces hirtus</name>
    <dbReference type="NCBI Taxonomy" id="109895"/>
    <lineage>
        <taxon>Eukaryota</taxon>
        <taxon>Fungi</taxon>
        <taxon>Fungi incertae sedis</taxon>
        <taxon>Chytridiomycota</taxon>
        <taxon>Chytridiomycota incertae sedis</taxon>
        <taxon>Chytridiomycetes</taxon>
        <taxon>Spizellomycetales</taxon>
        <taxon>Powellomycetaceae</taxon>
        <taxon>Powellomyces</taxon>
    </lineage>
</organism>
<dbReference type="Gene3D" id="1.20.1250.40">
    <property type="match status" value="1"/>
</dbReference>
<feature type="domain" description="RNA polymerase Rpb4/RPC9 core" evidence="4">
    <location>
        <begin position="51"/>
        <end position="169"/>
    </location>
</feature>
<evidence type="ECO:0000256" key="2">
    <source>
        <dbReference type="ARBA" id="ARBA00023242"/>
    </source>
</evidence>
<comment type="subcellular location">
    <subcellularLocation>
        <location evidence="1">Nucleus</location>
    </subcellularLocation>
</comment>
<dbReference type="GO" id="GO:0006352">
    <property type="term" value="P:DNA-templated transcription initiation"/>
    <property type="evidence" value="ECO:0007669"/>
    <property type="project" value="InterPro"/>
</dbReference>
<dbReference type="SMART" id="SM00657">
    <property type="entry name" value="RPOL4c"/>
    <property type="match status" value="1"/>
</dbReference>
<dbReference type="AlphaFoldDB" id="A0A507EFS0"/>
<dbReference type="PANTHER" id="PTHR21297">
    <property type="entry name" value="DNA-DIRECTED RNA POLYMERASE II"/>
    <property type="match status" value="1"/>
</dbReference>
<sequence length="172" mass="19683">MDVDSAEEDYANGVDTTEEIPSIYLPPRQLIPPRTTREADNVDSSLAQLGAEFDKAKCLLIPEVKVILDREKRQHGKVGVERPHNEVLEKTLAYCTRFSAYTNPHTVRNLKRTIDQSRWYPFEIALMANLSIETVEEARALIPSLDREKMDDNEIQNTLNELQNLRKYTAPA</sequence>